<feature type="domain" description="Nrap protein" evidence="15">
    <location>
        <begin position="718"/>
        <end position="898"/>
    </location>
</feature>
<dbReference type="FunFam" id="1.10.1410.10:FF:000006">
    <property type="entry name" value="Nucleolar protein 6"/>
    <property type="match status" value="1"/>
</dbReference>
<dbReference type="Pfam" id="PF17404">
    <property type="entry name" value="Nrap_D3"/>
    <property type="match status" value="1"/>
</dbReference>
<feature type="domain" description="Nrap protein" evidence="14">
    <location>
        <begin position="524"/>
        <end position="685"/>
    </location>
</feature>
<dbReference type="Pfam" id="PF17403">
    <property type="entry name" value="Nrap_D2"/>
    <property type="match status" value="1"/>
</dbReference>
<evidence type="ECO:0000256" key="7">
    <source>
        <dbReference type="ARBA" id="ARBA00023242"/>
    </source>
</evidence>
<dbReference type="GO" id="GO:0003723">
    <property type="term" value="F:RNA binding"/>
    <property type="evidence" value="ECO:0007669"/>
    <property type="project" value="UniProtKB-KW"/>
</dbReference>
<accession>A0A0A1X0R3</accession>
<evidence type="ECO:0000259" key="13">
    <source>
        <dbReference type="Pfam" id="PF17403"/>
    </source>
</evidence>
<dbReference type="InterPro" id="IPR035367">
    <property type="entry name" value="Nrap_D2"/>
</dbReference>
<dbReference type="PANTHER" id="PTHR17972:SF0">
    <property type="entry name" value="NUCLEOLAR PROTEIN 6"/>
    <property type="match status" value="1"/>
</dbReference>
<feature type="compositionally biased region" description="Basic and acidic residues" evidence="11">
    <location>
        <begin position="47"/>
        <end position="59"/>
    </location>
</feature>
<evidence type="ECO:0000259" key="14">
    <source>
        <dbReference type="Pfam" id="PF17404"/>
    </source>
</evidence>
<feature type="compositionally biased region" description="Basic residues" evidence="11">
    <location>
        <begin position="1"/>
        <end position="10"/>
    </location>
</feature>
<evidence type="ECO:0000256" key="4">
    <source>
        <dbReference type="ARBA" id="ARBA00016437"/>
    </source>
</evidence>
<dbReference type="GO" id="GO:0032545">
    <property type="term" value="C:CURI complex"/>
    <property type="evidence" value="ECO:0007669"/>
    <property type="project" value="TreeGrafter"/>
</dbReference>
<dbReference type="GO" id="GO:0034456">
    <property type="term" value="C:UTP-C complex"/>
    <property type="evidence" value="ECO:0007669"/>
    <property type="project" value="TreeGrafter"/>
</dbReference>
<gene>
    <name evidence="19" type="primary">Mat89Ba_1</name>
    <name evidence="18" type="synonym">Mat89Ba_0</name>
    <name evidence="19" type="ORF">g.11941</name>
    <name evidence="18" type="ORF">g.11944</name>
</gene>
<evidence type="ECO:0000256" key="10">
    <source>
        <dbReference type="ARBA" id="ARBA00035020"/>
    </source>
</evidence>
<dbReference type="InterPro" id="IPR035368">
    <property type="entry name" value="Nrap_D3"/>
</dbReference>
<dbReference type="GO" id="GO:0005694">
    <property type="term" value="C:chromosome"/>
    <property type="evidence" value="ECO:0007669"/>
    <property type="project" value="UniProtKB-SubCell"/>
</dbReference>
<evidence type="ECO:0000256" key="9">
    <source>
        <dbReference type="ARBA" id="ARBA00035000"/>
    </source>
</evidence>
<protein>
    <recommendedName>
        <fullName evidence="4">Nucleolar protein 6</fullName>
    </recommendedName>
    <alternativeName>
        <fullName evidence="8">Maternal transcript 89Ba</fullName>
    </alternativeName>
</protein>
<feature type="compositionally biased region" description="Polar residues" evidence="11">
    <location>
        <begin position="75"/>
        <end position="87"/>
    </location>
</feature>
<evidence type="ECO:0000259" key="12">
    <source>
        <dbReference type="Pfam" id="PF03813"/>
    </source>
</evidence>
<evidence type="ECO:0000256" key="8">
    <source>
        <dbReference type="ARBA" id="ARBA00031711"/>
    </source>
</evidence>
<dbReference type="InterPro" id="IPR035082">
    <property type="entry name" value="Nrap_D1"/>
</dbReference>
<dbReference type="GO" id="GO:0032040">
    <property type="term" value="C:small-subunit processome"/>
    <property type="evidence" value="ECO:0007669"/>
    <property type="project" value="TreeGrafter"/>
</dbReference>
<reference evidence="19" key="1">
    <citation type="submission" date="2014-11" db="EMBL/GenBank/DDBJ databases">
        <authorList>
            <person name="Geib S."/>
        </authorList>
    </citation>
    <scope>NUCLEOTIDE SEQUENCE</scope>
</reference>
<evidence type="ECO:0000256" key="11">
    <source>
        <dbReference type="SAM" id="MobiDB-lite"/>
    </source>
</evidence>
<dbReference type="Pfam" id="PF03813">
    <property type="entry name" value="Nrap"/>
    <property type="match status" value="1"/>
</dbReference>
<keyword evidence="7" id="KW-0539">Nucleus</keyword>
<feature type="domain" description="Nrap protein" evidence="13">
    <location>
        <begin position="376"/>
        <end position="520"/>
    </location>
</feature>
<evidence type="ECO:0000259" key="16">
    <source>
        <dbReference type="Pfam" id="PF17406"/>
    </source>
</evidence>
<evidence type="ECO:0000256" key="5">
    <source>
        <dbReference type="ARBA" id="ARBA00022454"/>
    </source>
</evidence>
<feature type="region of interest" description="Disordered" evidence="11">
    <location>
        <begin position="1"/>
        <end position="99"/>
    </location>
</feature>
<dbReference type="EMBL" id="GBXI01010618">
    <property type="protein sequence ID" value="JAD03674.1"/>
    <property type="molecule type" value="Transcribed_RNA"/>
</dbReference>
<keyword evidence="6" id="KW-0694">RNA-binding</keyword>
<evidence type="ECO:0000313" key="19">
    <source>
        <dbReference type="EMBL" id="JAD04491.1"/>
    </source>
</evidence>
<evidence type="ECO:0000256" key="3">
    <source>
        <dbReference type="ARBA" id="ARBA00006674"/>
    </source>
</evidence>
<feature type="domain" description="Nrap protein" evidence="12">
    <location>
        <begin position="220"/>
        <end position="371"/>
    </location>
</feature>
<name>A0A0A1X0R3_ZEUCU</name>
<dbReference type="InterPro" id="IPR035371">
    <property type="entry name" value="Nrap_D6"/>
</dbReference>
<comment type="function">
    <text evidence="9">Part of the small subunit (SSU) processome, first precursor of the small eukaryotic ribosomal subunit. During the assembly of the SSU processome in the nucleolus, many ribosome biogenesis factors, an RNA chaperone and ribosomal proteins associate with the nascent pre-rRNA and work in concert to generate RNA folding, modifications, rearrangements and cleavage as well as targeted degradation of pre-ribosomal RNA by the RNA exosome.</text>
</comment>
<dbReference type="OrthoDB" id="10251401at2759"/>
<comment type="subunit">
    <text evidence="10">Part of the small subunit (SSU) processome, composed of more than 70 proteins and the RNA chaperone small nucleolar RNA (snoRNA) U3.</text>
</comment>
<dbReference type="Gene3D" id="3.30.70.3030">
    <property type="match status" value="1"/>
</dbReference>
<comment type="subcellular location">
    <subcellularLocation>
        <location evidence="1">Chromosome</location>
    </subcellularLocation>
    <subcellularLocation>
        <location evidence="2">Nucleus</location>
        <location evidence="2">Nucleolus</location>
    </subcellularLocation>
</comment>
<organism evidence="19">
    <name type="scientific">Zeugodacus cucurbitae</name>
    <name type="common">Melon fruit fly</name>
    <name type="synonym">Bactrocera cucurbitae</name>
    <dbReference type="NCBI Taxonomy" id="28588"/>
    <lineage>
        <taxon>Eukaryota</taxon>
        <taxon>Metazoa</taxon>
        <taxon>Ecdysozoa</taxon>
        <taxon>Arthropoda</taxon>
        <taxon>Hexapoda</taxon>
        <taxon>Insecta</taxon>
        <taxon>Pterygota</taxon>
        <taxon>Neoptera</taxon>
        <taxon>Endopterygota</taxon>
        <taxon>Diptera</taxon>
        <taxon>Brachycera</taxon>
        <taxon>Muscomorpha</taxon>
        <taxon>Tephritoidea</taxon>
        <taxon>Tephritidae</taxon>
        <taxon>Zeugodacus</taxon>
        <taxon>Zeugodacus</taxon>
    </lineage>
</organism>
<evidence type="ECO:0000259" key="15">
    <source>
        <dbReference type="Pfam" id="PF17405"/>
    </source>
</evidence>
<dbReference type="GeneID" id="105217782"/>
<dbReference type="CTD" id="41973"/>
<feature type="domain" description="Nrap protein" evidence="16">
    <location>
        <begin position="901"/>
        <end position="1058"/>
    </location>
</feature>
<dbReference type="InterPro" id="IPR035370">
    <property type="entry name" value="Nrap_D5"/>
</dbReference>
<dbReference type="Pfam" id="PF17406">
    <property type="entry name" value="Nrap_D5"/>
    <property type="match status" value="1"/>
</dbReference>
<feature type="domain" description="Nrap protein" evidence="17">
    <location>
        <begin position="1063"/>
        <end position="1187"/>
    </location>
</feature>
<feature type="compositionally biased region" description="Acidic residues" evidence="11">
    <location>
        <begin position="16"/>
        <end position="32"/>
    </location>
</feature>
<dbReference type="GO" id="GO:0006409">
    <property type="term" value="P:tRNA export from nucleus"/>
    <property type="evidence" value="ECO:0007669"/>
    <property type="project" value="TreeGrafter"/>
</dbReference>
<dbReference type="EMBL" id="GBXI01009801">
    <property type="protein sequence ID" value="JAD04491.1"/>
    <property type="molecule type" value="Transcribed_RNA"/>
</dbReference>
<evidence type="ECO:0000256" key="6">
    <source>
        <dbReference type="ARBA" id="ARBA00022884"/>
    </source>
</evidence>
<sequence>MAKNKIKVVVKKRDDDAAEDSMIENGTSDEESNQNTSDSENNDSDEGFSKHADIKPSEKKSKKVRKDSLPHGTSKVATNDNNASQAKLNKPNAEKVKPPTLEEINELKETRNLFHSNLFRLQVKEMLAEVKIKDKYTNYINNWLESFKQFLNELQNQSQKEDMNNQAWLKKCQIKFPISLHNLHVEQQKIFQFQFIKPKVSPYLIGAAATQSLLGPKLNVDICILMPEECFQKENYLNLIYDQKRAYYLTYIADKLLSSRVFGKELTTEKLSFSYHNNNPLKPILEITPTRLTEGNVKTNIASKLSLRLFVAAEESAFKLNRFVPWNNNVRASIFGDDNEESIPMATPNYNAGVLFDLTMQRNQQLLHGIFDERKNFQEGLVLLKVWLRQREFDVGFNGFSSHLLAMFIAYLYKQRKLHMNMSSYQVARTVWNQLAYSAWDEDSKGISLSDNSTDLANQPTLEQFHTYYDVVFVDVTGFFNIAANLNSEIYRRVRLEAKLAVDMLNDMKINSFQILFMKKIPLYSQFDNMLKINKKDIVEQILEMHVKPADKYNFAGYAYPVLLKVVVSLLSKGLGERIRALIPIEKVVDAWSCTKSPPDCARYCHLGIVLNPDKAFEVLDKGPETIAEGADEFRKFWGDKAQLRRFQDGSITESVVWAAANDSLWKRRLVLRSIVTHLLQHHFQLENKDFEYIAGELDVSYRLTPIFRTDKMPEKFKVEQDVDAEDTSLNVIRSFDDLARKLHALNELPLEIVSIAGISPVFRYSEPVPILPQARMIGEEMYAMQVQHGVIQLGQSGKWPSELGALRALKMAFYIQIANLLREKYNLKAKVTYDGILVLKQGYCFAIEMAHPKEVALLKKEKSERGLTQYVDCEASIAVEKRHYILPKVTGALHALYQVHNSFGGTVMMAKRWLSTQFIDDGLWPEVCTELLIAAQFLRTPAEKNPSSPQTGFIRFLQLLAGTDWRSELFLLNFNNSMDENVVADLEHRFSTERDTFPPLCIATSFDQNHIGNLWTSAGKPNINVLARVTLLAQHALGIIEEALLSTKTFIKPGQLFIAPNNGYDLVIQLKPDLVSNSWAHEFGSSFTSRTRPNWRLPLADSNFLPNTMGKLREAFSDFAAFFYNPHGGKEIALIWKPDISNERDFKVNEVNGCSLSSQNSGKVFVKKEILVEDLKFILKEMYLRIGTVDEVLTASRNTLPTMAEKTDRINSNFQHKTGEKRYFSNSHAEDSVTEIETKKLKKHSKDVEASAKKNRLKKKLAKDSLINGLTTKSKNINKNGKTKKLKTKKLFISAVATSNKH</sequence>
<dbReference type="PANTHER" id="PTHR17972">
    <property type="entry name" value="NUCLEOLAR RNA-ASSOCIATED PROTEIN"/>
    <property type="match status" value="1"/>
</dbReference>
<comment type="similarity">
    <text evidence="3">Belongs to the NRAP family.</text>
</comment>
<evidence type="ECO:0000259" key="17">
    <source>
        <dbReference type="Pfam" id="PF17407"/>
    </source>
</evidence>
<evidence type="ECO:0000313" key="18">
    <source>
        <dbReference type="EMBL" id="JAD03674.1"/>
    </source>
</evidence>
<dbReference type="Gene3D" id="1.10.1410.10">
    <property type="match status" value="2"/>
</dbReference>
<dbReference type="FunFam" id="1.10.1410.10:FF:000005">
    <property type="entry name" value="Nucleolar protein 6"/>
    <property type="match status" value="1"/>
</dbReference>
<evidence type="ECO:0000256" key="2">
    <source>
        <dbReference type="ARBA" id="ARBA00004604"/>
    </source>
</evidence>
<evidence type="ECO:0000256" key="1">
    <source>
        <dbReference type="ARBA" id="ARBA00004286"/>
    </source>
</evidence>
<dbReference type="Pfam" id="PF17407">
    <property type="entry name" value="Nrap_D6"/>
    <property type="match status" value="1"/>
</dbReference>
<dbReference type="InterPro" id="IPR005554">
    <property type="entry name" value="NOL6/Upt22"/>
</dbReference>
<dbReference type="GO" id="GO:0006364">
    <property type="term" value="P:rRNA processing"/>
    <property type="evidence" value="ECO:0007669"/>
    <property type="project" value="TreeGrafter"/>
</dbReference>
<proteinExistence type="inferred from homology"/>
<dbReference type="InterPro" id="IPR035369">
    <property type="entry name" value="Nrap_D4"/>
</dbReference>
<reference evidence="19" key="2">
    <citation type="journal article" date="2015" name="Gigascience">
        <title>Reconstructing a comprehensive transcriptome assembly of a white-pupal translocated strain of the pest fruit fly Bactrocera cucurbitae.</title>
        <authorList>
            <person name="Sim S.B."/>
            <person name="Calla B."/>
            <person name="Hall B."/>
            <person name="DeRego T."/>
            <person name="Geib S.M."/>
        </authorList>
    </citation>
    <scope>NUCLEOTIDE SEQUENCE</scope>
</reference>
<dbReference type="Pfam" id="PF17405">
    <property type="entry name" value="Nrap_D4"/>
    <property type="match status" value="1"/>
</dbReference>
<keyword evidence="5" id="KW-0158">Chromosome</keyword>